<dbReference type="Gene3D" id="1.10.3720.10">
    <property type="entry name" value="MetI-like"/>
    <property type="match status" value="1"/>
</dbReference>
<feature type="transmembrane region" description="Helical" evidence="7">
    <location>
        <begin position="218"/>
        <end position="244"/>
    </location>
</feature>
<keyword evidence="4 7" id="KW-0812">Transmembrane</keyword>
<dbReference type="PANTHER" id="PTHR43005:SF1">
    <property type="entry name" value="SPERMIDINE_PUTRESCINE TRANSPORT SYSTEM PERMEASE PROTEIN"/>
    <property type="match status" value="1"/>
</dbReference>
<dbReference type="GO" id="GO:0055085">
    <property type="term" value="P:transmembrane transport"/>
    <property type="evidence" value="ECO:0007669"/>
    <property type="project" value="InterPro"/>
</dbReference>
<proteinExistence type="inferred from homology"/>
<keyword evidence="3" id="KW-1003">Cell membrane</keyword>
<dbReference type="EMBL" id="FWDM01000029">
    <property type="protein sequence ID" value="SLM14661.1"/>
    <property type="molecule type" value="Genomic_DNA"/>
</dbReference>
<dbReference type="SUPFAM" id="SSF161098">
    <property type="entry name" value="MetI-like"/>
    <property type="match status" value="1"/>
</dbReference>
<dbReference type="InterPro" id="IPR000515">
    <property type="entry name" value="MetI-like"/>
</dbReference>
<evidence type="ECO:0000256" key="3">
    <source>
        <dbReference type="ARBA" id="ARBA00022475"/>
    </source>
</evidence>
<organism evidence="9">
    <name type="scientific">uncultured spirochete</name>
    <dbReference type="NCBI Taxonomy" id="156406"/>
    <lineage>
        <taxon>Bacteria</taxon>
        <taxon>Pseudomonadati</taxon>
        <taxon>Spirochaetota</taxon>
        <taxon>Spirochaetia</taxon>
        <taxon>Spirochaetales</taxon>
        <taxon>environmental samples</taxon>
    </lineage>
</organism>
<sequence length="296" mass="33640">MNRMRRAGFFKSPIWFLVPVIIYYAAFWIRPTISVIIESFTDKSGVFSFANYVRLFSQKSMRTAFLNTILFTLGSAILQFILAFALALWLNKKFRFSNLVLFITLIPMAFPPAAVGILWKTGLYRFGWINSFLCSLGLMNPANPVDWMSFRNLYAVILLIIIDTWTVLPSVMIILLAGLQNFNKEFEEAGWVFGANKFQTLKDIVFPIMKPTIITAMILRMIAAVQVWLIAVMIFGYNVVPFLVERIAYNVDVITFAKYARKDAYTISVIVAAIVLISVSIYLRVSGEKQKGGEIA</sequence>
<evidence type="ECO:0000313" key="9">
    <source>
        <dbReference type="EMBL" id="SLM14661.1"/>
    </source>
</evidence>
<evidence type="ECO:0000256" key="2">
    <source>
        <dbReference type="ARBA" id="ARBA00022448"/>
    </source>
</evidence>
<name>A0A3P3XKF1_9SPIR</name>
<evidence type="ECO:0000256" key="5">
    <source>
        <dbReference type="ARBA" id="ARBA00022989"/>
    </source>
</evidence>
<feature type="transmembrane region" description="Helical" evidence="7">
    <location>
        <begin position="154"/>
        <end position="177"/>
    </location>
</feature>
<keyword evidence="2 7" id="KW-0813">Transport</keyword>
<keyword evidence="6 7" id="KW-0472">Membrane</keyword>
<gene>
    <name evidence="9" type="ORF">SPIROBIBN47_350020</name>
</gene>
<dbReference type="CDD" id="cd06261">
    <property type="entry name" value="TM_PBP2"/>
    <property type="match status" value="1"/>
</dbReference>
<dbReference type="PROSITE" id="PS50928">
    <property type="entry name" value="ABC_TM1"/>
    <property type="match status" value="1"/>
</dbReference>
<dbReference type="AlphaFoldDB" id="A0A3P3XKF1"/>
<feature type="transmembrane region" description="Helical" evidence="7">
    <location>
        <begin position="65"/>
        <end position="90"/>
    </location>
</feature>
<protein>
    <recommendedName>
        <fullName evidence="8">ABC transmembrane type-1 domain-containing protein</fullName>
    </recommendedName>
</protein>
<feature type="domain" description="ABC transmembrane type-1" evidence="8">
    <location>
        <begin position="65"/>
        <end position="280"/>
    </location>
</feature>
<feature type="transmembrane region" description="Helical" evidence="7">
    <location>
        <begin position="96"/>
        <end position="119"/>
    </location>
</feature>
<feature type="transmembrane region" description="Helical" evidence="7">
    <location>
        <begin position="264"/>
        <end position="283"/>
    </location>
</feature>
<dbReference type="PANTHER" id="PTHR43005">
    <property type="entry name" value="BLR7065 PROTEIN"/>
    <property type="match status" value="1"/>
</dbReference>
<evidence type="ECO:0000256" key="1">
    <source>
        <dbReference type="ARBA" id="ARBA00004651"/>
    </source>
</evidence>
<evidence type="ECO:0000256" key="7">
    <source>
        <dbReference type="RuleBase" id="RU363032"/>
    </source>
</evidence>
<dbReference type="GO" id="GO:0005886">
    <property type="term" value="C:plasma membrane"/>
    <property type="evidence" value="ECO:0007669"/>
    <property type="project" value="UniProtKB-SubCell"/>
</dbReference>
<reference evidence="9" key="1">
    <citation type="submission" date="2017-02" db="EMBL/GenBank/DDBJ databases">
        <authorList>
            <person name="Regsiter A."/>
            <person name="William W."/>
        </authorList>
    </citation>
    <scope>NUCLEOTIDE SEQUENCE</scope>
    <source>
        <strain evidence="9">Bib</strain>
    </source>
</reference>
<comment type="similarity">
    <text evidence="7">Belongs to the binding-protein-dependent transport system permease family.</text>
</comment>
<keyword evidence="5 7" id="KW-1133">Transmembrane helix</keyword>
<accession>A0A3P3XKF1</accession>
<feature type="transmembrane region" description="Helical" evidence="7">
    <location>
        <begin position="12"/>
        <end position="29"/>
    </location>
</feature>
<dbReference type="InterPro" id="IPR035906">
    <property type="entry name" value="MetI-like_sf"/>
</dbReference>
<dbReference type="Pfam" id="PF00528">
    <property type="entry name" value="BPD_transp_1"/>
    <property type="match status" value="1"/>
</dbReference>
<evidence type="ECO:0000256" key="6">
    <source>
        <dbReference type="ARBA" id="ARBA00023136"/>
    </source>
</evidence>
<evidence type="ECO:0000259" key="8">
    <source>
        <dbReference type="PROSITE" id="PS50928"/>
    </source>
</evidence>
<comment type="subcellular location">
    <subcellularLocation>
        <location evidence="1 7">Cell membrane</location>
        <topology evidence="1 7">Multi-pass membrane protein</topology>
    </subcellularLocation>
</comment>
<evidence type="ECO:0000256" key="4">
    <source>
        <dbReference type="ARBA" id="ARBA00022692"/>
    </source>
</evidence>